<feature type="chain" id="PRO_5016795923" description="Secreted protein" evidence="1">
    <location>
        <begin position="31"/>
        <end position="75"/>
    </location>
</feature>
<dbReference type="Proteomes" id="UP000256601">
    <property type="component" value="Unassembled WGS sequence"/>
</dbReference>
<sequence>MCSAVKRSLGHWLWWLVHVASEKLFRGSTALSYSLNASAFPRTCIKLDNELYTLGIRQYSGNRSKAPSQLSPATN</sequence>
<keyword evidence="1" id="KW-0732">Signal</keyword>
<reference evidence="2 3" key="1">
    <citation type="submission" date="2018-07" db="EMBL/GenBank/DDBJ databases">
        <title>Draft Genome Assemblies for Five Robust Yarrowia lipolytica Strains Exhibiting High Lipid Production and Pentose Sugar Utilization and Sugar Alcohol Secretion from Undetoxified Lignocellulosic Biomass Hydrolysates.</title>
        <authorList>
            <consortium name="DOE Joint Genome Institute"/>
            <person name="Walker C."/>
            <person name="Ryu S."/>
            <person name="Na H."/>
            <person name="Zane M."/>
            <person name="LaButti K."/>
            <person name="Lipzen A."/>
            <person name="Haridas S."/>
            <person name="Barry K."/>
            <person name="Grigoriev I.V."/>
            <person name="Quarterman J."/>
            <person name="Slininger P."/>
            <person name="Dien B."/>
            <person name="Trinh C.T."/>
        </authorList>
    </citation>
    <scope>NUCLEOTIDE SEQUENCE [LARGE SCALE GENOMIC DNA]</scope>
    <source>
        <strain evidence="2 3">YB392</strain>
    </source>
</reference>
<gene>
    <name evidence="2" type="ORF">B0I71DRAFT_129535</name>
</gene>
<dbReference type="EMBL" id="KZ858966">
    <property type="protein sequence ID" value="RDW27221.1"/>
    <property type="molecule type" value="Genomic_DNA"/>
</dbReference>
<protein>
    <recommendedName>
        <fullName evidence="4">Secreted protein</fullName>
    </recommendedName>
</protein>
<evidence type="ECO:0008006" key="4">
    <source>
        <dbReference type="Google" id="ProtNLM"/>
    </source>
</evidence>
<evidence type="ECO:0000256" key="1">
    <source>
        <dbReference type="SAM" id="SignalP"/>
    </source>
</evidence>
<organism evidence="2 3">
    <name type="scientific">Yarrowia lipolytica</name>
    <name type="common">Candida lipolytica</name>
    <dbReference type="NCBI Taxonomy" id="4952"/>
    <lineage>
        <taxon>Eukaryota</taxon>
        <taxon>Fungi</taxon>
        <taxon>Dikarya</taxon>
        <taxon>Ascomycota</taxon>
        <taxon>Saccharomycotina</taxon>
        <taxon>Dipodascomycetes</taxon>
        <taxon>Dipodascales</taxon>
        <taxon>Dipodascales incertae sedis</taxon>
        <taxon>Yarrowia</taxon>
    </lineage>
</organism>
<feature type="signal peptide" evidence="1">
    <location>
        <begin position="1"/>
        <end position="30"/>
    </location>
</feature>
<proteinExistence type="predicted"/>
<dbReference type="AlphaFoldDB" id="A0A371CA84"/>
<evidence type="ECO:0000313" key="3">
    <source>
        <dbReference type="Proteomes" id="UP000256601"/>
    </source>
</evidence>
<evidence type="ECO:0000313" key="2">
    <source>
        <dbReference type="EMBL" id="RDW27221.1"/>
    </source>
</evidence>
<name>A0A371CA84_YARLL</name>
<accession>A0A371CA84</accession>